<dbReference type="Gene3D" id="2.40.160.60">
    <property type="entry name" value="Outer membrane protein transport protein (OMPP1/FadL/TodX)"/>
    <property type="match status" value="1"/>
</dbReference>
<dbReference type="STRING" id="1122188.SAMN02745674_02263"/>
<evidence type="ECO:0000256" key="2">
    <source>
        <dbReference type="ARBA" id="ARBA00008163"/>
    </source>
</evidence>
<evidence type="ECO:0000313" key="10">
    <source>
        <dbReference type="Proteomes" id="UP000190061"/>
    </source>
</evidence>
<dbReference type="PANTHER" id="PTHR35093">
    <property type="entry name" value="OUTER MEMBRANE PROTEIN NMB0088-RELATED"/>
    <property type="match status" value="1"/>
</dbReference>
<evidence type="ECO:0000313" key="9">
    <source>
        <dbReference type="EMBL" id="SKA16816.1"/>
    </source>
</evidence>
<keyword evidence="5 8" id="KW-0732">Signal</keyword>
<dbReference type="PANTHER" id="PTHR35093:SF3">
    <property type="entry name" value="LONG-CHAIN FATTY ACID TRANSPORT PROTEIN"/>
    <property type="match status" value="1"/>
</dbReference>
<keyword evidence="3" id="KW-1134">Transmembrane beta strand</keyword>
<reference evidence="9 10" key="1">
    <citation type="submission" date="2017-02" db="EMBL/GenBank/DDBJ databases">
        <authorList>
            <person name="Peterson S.W."/>
        </authorList>
    </citation>
    <scope>NUCLEOTIDE SEQUENCE [LARGE SCALE GENOMIC DNA]</scope>
    <source>
        <strain evidence="9 10">DSM 21749</strain>
    </source>
</reference>
<dbReference type="AlphaFoldDB" id="A0A1T4RM18"/>
<protein>
    <submittedName>
        <fullName evidence="9">Long-chain fatty acid transport protein</fullName>
    </submittedName>
</protein>
<dbReference type="OrthoDB" id="19849at2"/>
<evidence type="ECO:0000256" key="5">
    <source>
        <dbReference type="ARBA" id="ARBA00022729"/>
    </source>
</evidence>
<evidence type="ECO:0000256" key="4">
    <source>
        <dbReference type="ARBA" id="ARBA00022692"/>
    </source>
</evidence>
<keyword evidence="6" id="KW-0472">Membrane</keyword>
<feature type="chain" id="PRO_5013341101" evidence="8">
    <location>
        <begin position="29"/>
        <end position="443"/>
    </location>
</feature>
<evidence type="ECO:0000256" key="3">
    <source>
        <dbReference type="ARBA" id="ARBA00022452"/>
    </source>
</evidence>
<keyword evidence="4" id="KW-0812">Transmembrane</keyword>
<keyword evidence="7" id="KW-0998">Cell outer membrane</keyword>
<dbReference type="GO" id="GO:0009279">
    <property type="term" value="C:cell outer membrane"/>
    <property type="evidence" value="ECO:0007669"/>
    <property type="project" value="UniProtKB-SubCell"/>
</dbReference>
<proteinExistence type="inferred from homology"/>
<comment type="similarity">
    <text evidence="2">Belongs to the OmpP1/FadL family.</text>
</comment>
<accession>A0A1T4RM18</accession>
<keyword evidence="10" id="KW-1185">Reference proteome</keyword>
<evidence type="ECO:0000256" key="1">
    <source>
        <dbReference type="ARBA" id="ARBA00004571"/>
    </source>
</evidence>
<comment type="subcellular location">
    <subcellularLocation>
        <location evidence="1">Cell outer membrane</location>
        <topology evidence="1">Multi-pass membrane protein</topology>
    </subcellularLocation>
</comment>
<sequence length="443" mass="47161">MQHAHSITRLSALALGIAGALAMGQVQASGFQLKENSVKGLGSAFAGAGVKTGDSSVVVNNPATMTQFEGTTVQADATMIDLNYEYTGDGWDALGRPLTGGDGGNAGDFTPIPAFSVVHKFDNGTAVGAMVSAPFGLATKYDNDWMGRYSAVESDVRVVELALTGAVDIIPDHLSVGVGLTFSQADVTLSKAVDFGAALGGAGVPGFLPQGADGFAEIQGDDTGMGWIAGVNFRPNDKLSIGLNHRSEVKYDLRGDADWTVPAPARATFDAIGMGPLFQDGGAGAKLTTPAMTTVDVNYQFTDRFSMAATYAETSWESLQEVRVEFDNPDPDSVEPFEWDTTRFSSIGAEYVLNDAWTVRAGYAYDETPTTYAHRTPRLPDEDRQWYSIGATWNFSDSLEFNIAYTRLEPDTPYIGIDGSSYTLDGAFDGGADLYGVSAQYRF</sequence>
<dbReference type="SUPFAM" id="SSF56935">
    <property type="entry name" value="Porins"/>
    <property type="match status" value="1"/>
</dbReference>
<dbReference type="EMBL" id="FUXP01000009">
    <property type="protein sequence ID" value="SKA16816.1"/>
    <property type="molecule type" value="Genomic_DNA"/>
</dbReference>
<dbReference type="Pfam" id="PF03349">
    <property type="entry name" value="Toluene_X"/>
    <property type="match status" value="1"/>
</dbReference>
<dbReference type="GO" id="GO:0015483">
    <property type="term" value="F:long-chain fatty acid transporting porin activity"/>
    <property type="evidence" value="ECO:0007669"/>
    <property type="project" value="TreeGrafter"/>
</dbReference>
<evidence type="ECO:0000256" key="8">
    <source>
        <dbReference type="SAM" id="SignalP"/>
    </source>
</evidence>
<dbReference type="RefSeq" id="WP_078758815.1">
    <property type="nucleotide sequence ID" value="NZ_FUXP01000009.1"/>
</dbReference>
<name>A0A1T4RM18_9GAMM</name>
<evidence type="ECO:0000256" key="7">
    <source>
        <dbReference type="ARBA" id="ARBA00023237"/>
    </source>
</evidence>
<organism evidence="9 10">
    <name type="scientific">Lysobacter spongiicola DSM 21749</name>
    <dbReference type="NCBI Taxonomy" id="1122188"/>
    <lineage>
        <taxon>Bacteria</taxon>
        <taxon>Pseudomonadati</taxon>
        <taxon>Pseudomonadota</taxon>
        <taxon>Gammaproteobacteria</taxon>
        <taxon>Lysobacterales</taxon>
        <taxon>Lysobacteraceae</taxon>
        <taxon>Novilysobacter</taxon>
    </lineage>
</organism>
<feature type="signal peptide" evidence="8">
    <location>
        <begin position="1"/>
        <end position="28"/>
    </location>
</feature>
<dbReference type="InterPro" id="IPR005017">
    <property type="entry name" value="OMPP1/FadL/TodX"/>
</dbReference>
<dbReference type="Proteomes" id="UP000190061">
    <property type="component" value="Unassembled WGS sequence"/>
</dbReference>
<gene>
    <name evidence="9" type="ORF">SAMN02745674_02263</name>
</gene>
<evidence type="ECO:0000256" key="6">
    <source>
        <dbReference type="ARBA" id="ARBA00023136"/>
    </source>
</evidence>